<dbReference type="PANTHER" id="PTHR34039">
    <property type="entry name" value="UPF0102 PROTEIN YRAN"/>
    <property type="match status" value="1"/>
</dbReference>
<dbReference type="GO" id="GO:0003676">
    <property type="term" value="F:nucleic acid binding"/>
    <property type="evidence" value="ECO:0007669"/>
    <property type="project" value="InterPro"/>
</dbReference>
<evidence type="ECO:0000256" key="3">
    <source>
        <dbReference type="SAM" id="MobiDB-lite"/>
    </source>
</evidence>
<reference evidence="4 5" key="1">
    <citation type="submission" date="2017-03" db="EMBL/GenBank/DDBJ databases">
        <authorList>
            <person name="Afonso C.L."/>
            <person name="Miller P.J."/>
            <person name="Scott M.A."/>
            <person name="Spackman E."/>
            <person name="Goraichik I."/>
            <person name="Dimitrov K.M."/>
            <person name="Suarez D.L."/>
            <person name="Swayne D.E."/>
        </authorList>
    </citation>
    <scope>NUCLEOTIDE SEQUENCE [LARGE SCALE GENOMIC DNA]</scope>
    <source>
        <strain evidence="4 5">CECT 7066</strain>
    </source>
</reference>
<evidence type="ECO:0000313" key="5">
    <source>
        <dbReference type="Proteomes" id="UP000193870"/>
    </source>
</evidence>
<dbReference type="SUPFAM" id="SSF52980">
    <property type="entry name" value="Restriction endonuclease-like"/>
    <property type="match status" value="1"/>
</dbReference>
<dbReference type="STRING" id="315423.SAMN04488020_102334"/>
<gene>
    <name evidence="4" type="ORF">PAM7066_00947</name>
</gene>
<comment type="similarity">
    <text evidence="1 2">Belongs to the UPF0102 family.</text>
</comment>
<dbReference type="InterPro" id="IPR011856">
    <property type="entry name" value="tRNA_endonuc-like_dom_sf"/>
</dbReference>
<dbReference type="HAMAP" id="MF_00048">
    <property type="entry name" value="UPF0102"/>
    <property type="match status" value="1"/>
</dbReference>
<feature type="region of interest" description="Disordered" evidence="3">
    <location>
        <begin position="1"/>
        <end position="29"/>
    </location>
</feature>
<accession>A0A1Y5RU69</accession>
<protein>
    <recommendedName>
        <fullName evidence="2">UPF0102 protein PAM7066_00947</fullName>
    </recommendedName>
</protein>
<evidence type="ECO:0000256" key="2">
    <source>
        <dbReference type="HAMAP-Rule" id="MF_00048"/>
    </source>
</evidence>
<dbReference type="PANTHER" id="PTHR34039:SF1">
    <property type="entry name" value="UPF0102 PROTEIN YRAN"/>
    <property type="match status" value="1"/>
</dbReference>
<dbReference type="EMBL" id="FWFV01000002">
    <property type="protein sequence ID" value="SLN25467.1"/>
    <property type="molecule type" value="Genomic_DNA"/>
</dbReference>
<dbReference type="InterPro" id="IPR011335">
    <property type="entry name" value="Restrct_endonuc-II-like"/>
</dbReference>
<dbReference type="InterPro" id="IPR003509">
    <property type="entry name" value="UPF0102_YraN-like"/>
</dbReference>
<keyword evidence="5" id="KW-1185">Reference proteome</keyword>
<dbReference type="Gene3D" id="3.40.1350.10">
    <property type="match status" value="1"/>
</dbReference>
<dbReference type="Pfam" id="PF02021">
    <property type="entry name" value="UPF0102"/>
    <property type="match status" value="1"/>
</dbReference>
<name>A0A1Y5RU69_9RHOB</name>
<dbReference type="AlphaFoldDB" id="A0A1Y5RU69"/>
<evidence type="ECO:0000256" key="1">
    <source>
        <dbReference type="ARBA" id="ARBA00006738"/>
    </source>
</evidence>
<dbReference type="Proteomes" id="UP000193870">
    <property type="component" value="Unassembled WGS sequence"/>
</dbReference>
<evidence type="ECO:0000313" key="4">
    <source>
        <dbReference type="EMBL" id="SLN25467.1"/>
    </source>
</evidence>
<proteinExistence type="inferred from homology"/>
<sequence length="165" mass="18434">MSAQLSLQLPGGGAVRPARRRGTRRPQYETPDQAAFALVPPPDPAREKRLAGALAYHAGLAAEDQVARVYVRRGARLVARRWRSRWGEIDLIFREGDRVIFVEVKRAKRHAWALERVSPRQIARIHATAELYLDAEAEGSLTEARVDVATVDGTGRVEILENAFM</sequence>
<organism evidence="4 5">
    <name type="scientific">Palleronia marisminoris</name>
    <dbReference type="NCBI Taxonomy" id="315423"/>
    <lineage>
        <taxon>Bacteria</taxon>
        <taxon>Pseudomonadati</taxon>
        <taxon>Pseudomonadota</taxon>
        <taxon>Alphaproteobacteria</taxon>
        <taxon>Rhodobacterales</taxon>
        <taxon>Roseobacteraceae</taxon>
        <taxon>Palleronia</taxon>
    </lineage>
</organism>